<feature type="transmembrane region" description="Helical" evidence="7">
    <location>
        <begin position="70"/>
        <end position="89"/>
    </location>
</feature>
<dbReference type="PANTHER" id="PTHR42893">
    <property type="entry name" value="PROTEIN DETOXIFICATION 44, CHLOROPLASTIC-RELATED"/>
    <property type="match status" value="1"/>
</dbReference>
<proteinExistence type="inferred from homology"/>
<comment type="similarity">
    <text evidence="2">Belongs to the multi antimicrobial extrusion (MATE) (TC 2.A.66.1) family.</text>
</comment>
<feature type="transmembrane region" description="Helical" evidence="7">
    <location>
        <begin position="441"/>
        <end position="459"/>
    </location>
</feature>
<feature type="transmembrane region" description="Helical" evidence="7">
    <location>
        <begin position="410"/>
        <end position="429"/>
    </location>
</feature>
<dbReference type="NCBIfam" id="TIGR00797">
    <property type="entry name" value="matE"/>
    <property type="match status" value="1"/>
</dbReference>
<feature type="transmembrane region" description="Helical" evidence="7">
    <location>
        <begin position="148"/>
        <end position="170"/>
    </location>
</feature>
<dbReference type="InterPro" id="IPR044644">
    <property type="entry name" value="DinF-like"/>
</dbReference>
<evidence type="ECO:0000256" key="4">
    <source>
        <dbReference type="ARBA" id="ARBA00022989"/>
    </source>
</evidence>
<dbReference type="GO" id="GO:0016020">
    <property type="term" value="C:membrane"/>
    <property type="evidence" value="ECO:0007669"/>
    <property type="project" value="UniProtKB-SubCell"/>
</dbReference>
<evidence type="ECO:0000256" key="3">
    <source>
        <dbReference type="ARBA" id="ARBA00022692"/>
    </source>
</evidence>
<evidence type="ECO:0000256" key="5">
    <source>
        <dbReference type="ARBA" id="ARBA00023136"/>
    </source>
</evidence>
<comment type="caution">
    <text evidence="9">The sequence shown here is derived from an EMBL/GenBank/DDBJ whole genome shotgun (WGS) entry which is preliminary data.</text>
</comment>
<keyword evidence="10" id="KW-1185">Reference proteome</keyword>
<feature type="transmembrane region" description="Helical" evidence="7">
    <location>
        <begin position="376"/>
        <end position="398"/>
    </location>
</feature>
<dbReference type="Proteomes" id="UP001153069">
    <property type="component" value="Unassembled WGS sequence"/>
</dbReference>
<evidence type="ECO:0000256" key="2">
    <source>
        <dbReference type="ARBA" id="ARBA00010199"/>
    </source>
</evidence>
<feature type="signal peptide" evidence="8">
    <location>
        <begin position="1"/>
        <end position="21"/>
    </location>
</feature>
<feature type="transmembrane region" description="Helical" evidence="7">
    <location>
        <begin position="291"/>
        <end position="313"/>
    </location>
</feature>
<dbReference type="Pfam" id="PF01554">
    <property type="entry name" value="MatE"/>
    <property type="match status" value="1"/>
</dbReference>
<reference evidence="9" key="1">
    <citation type="submission" date="2020-06" db="EMBL/GenBank/DDBJ databases">
        <authorList>
            <consortium name="Plant Systems Biology data submission"/>
        </authorList>
    </citation>
    <scope>NUCLEOTIDE SEQUENCE</scope>
    <source>
        <strain evidence="9">D6</strain>
    </source>
</reference>
<feature type="region of interest" description="Disordered" evidence="6">
    <location>
        <begin position="27"/>
        <end position="49"/>
    </location>
</feature>
<evidence type="ECO:0000256" key="8">
    <source>
        <dbReference type="SAM" id="SignalP"/>
    </source>
</evidence>
<dbReference type="GO" id="GO:0015297">
    <property type="term" value="F:antiporter activity"/>
    <property type="evidence" value="ECO:0007669"/>
    <property type="project" value="InterPro"/>
</dbReference>
<feature type="transmembrane region" description="Helical" evidence="7">
    <location>
        <begin position="471"/>
        <end position="493"/>
    </location>
</feature>
<accession>A0A9N8DLH1</accession>
<dbReference type="PANTHER" id="PTHR42893:SF46">
    <property type="entry name" value="PROTEIN DETOXIFICATION 44, CHLOROPLASTIC"/>
    <property type="match status" value="1"/>
</dbReference>
<evidence type="ECO:0000256" key="6">
    <source>
        <dbReference type="SAM" id="MobiDB-lite"/>
    </source>
</evidence>
<keyword evidence="8" id="KW-0732">Signal</keyword>
<feature type="transmembrane region" description="Helical" evidence="7">
    <location>
        <begin position="333"/>
        <end position="355"/>
    </location>
</feature>
<feature type="transmembrane region" description="Helical" evidence="7">
    <location>
        <begin position="224"/>
        <end position="243"/>
    </location>
</feature>
<comment type="subcellular location">
    <subcellularLocation>
        <location evidence="1">Membrane</location>
        <topology evidence="1">Multi-pass membrane protein</topology>
    </subcellularLocation>
</comment>
<keyword evidence="5 7" id="KW-0472">Membrane</keyword>
<feature type="transmembrane region" description="Helical" evidence="7">
    <location>
        <begin position="249"/>
        <end position="270"/>
    </location>
</feature>
<keyword evidence="3 7" id="KW-0812">Transmembrane</keyword>
<gene>
    <name evidence="9" type="ORF">SEMRO_197_G083810.1</name>
</gene>
<name>A0A9N8DLH1_9STRA</name>
<dbReference type="AlphaFoldDB" id="A0A9N8DLH1"/>
<sequence>MKVSPLVFVLALLAPLEIAHGSAARSASKKIQQPPNKVETKKATTISTKSKTTATTPGLWPCFDELDKRLIMISIPMIINFSITPLVGANDLFWTNRMGNVLAVAGQAAATQVFNSGFWLASFLPSVTSTLVSKENAKGNQEGVQDSVCQALFVAVLIAAVGTPLFYNYPDSTLGTVLETGAPAMEFAKIYLNVRAFSFLPALIALVGFSAFRGILDVKTPFMISVITSMINCVLDPILIFGFDMGLKGNALSTLLSEVVSAITFLYLLAKRDLIKMSKLFRFPSWSKLLPLIKGGFAMQLRLIAFNITFIAVARVTQGIDKTGVAAAAHEMALQTFQLGGVALMALSVVAQIVIPNELHSDKGGARVAKATSNRMMSWGLILGTLLGGLQILVLPWIQKATPMEEVRAAARAPAILASILQPLNGLVFIGEGVMSGCGDFMFLAVSTIVATVGCVAALQVFPQEHGVSGVWMGFAVFNVLRMIGVLMHQFYVSPIAPRNINKELQKTK</sequence>
<organism evidence="9 10">
    <name type="scientific">Seminavis robusta</name>
    <dbReference type="NCBI Taxonomy" id="568900"/>
    <lineage>
        <taxon>Eukaryota</taxon>
        <taxon>Sar</taxon>
        <taxon>Stramenopiles</taxon>
        <taxon>Ochrophyta</taxon>
        <taxon>Bacillariophyta</taxon>
        <taxon>Bacillariophyceae</taxon>
        <taxon>Bacillariophycidae</taxon>
        <taxon>Naviculales</taxon>
        <taxon>Naviculaceae</taxon>
        <taxon>Seminavis</taxon>
    </lineage>
</organism>
<protein>
    <submittedName>
        <fullName evidence="9">Protein DETOXIFICATION</fullName>
    </submittedName>
</protein>
<feature type="chain" id="PRO_5040310312" evidence="8">
    <location>
        <begin position="22"/>
        <end position="509"/>
    </location>
</feature>
<evidence type="ECO:0000313" key="9">
    <source>
        <dbReference type="EMBL" id="CAB9504441.1"/>
    </source>
</evidence>
<evidence type="ECO:0000256" key="7">
    <source>
        <dbReference type="SAM" id="Phobius"/>
    </source>
</evidence>
<dbReference type="EMBL" id="CAICTM010000196">
    <property type="protein sequence ID" value="CAB9504441.1"/>
    <property type="molecule type" value="Genomic_DNA"/>
</dbReference>
<evidence type="ECO:0000256" key="1">
    <source>
        <dbReference type="ARBA" id="ARBA00004141"/>
    </source>
</evidence>
<evidence type="ECO:0000313" key="10">
    <source>
        <dbReference type="Proteomes" id="UP001153069"/>
    </source>
</evidence>
<dbReference type="OrthoDB" id="2126698at2759"/>
<feature type="transmembrane region" description="Helical" evidence="7">
    <location>
        <begin position="190"/>
        <end position="212"/>
    </location>
</feature>
<dbReference type="GO" id="GO:0042910">
    <property type="term" value="F:xenobiotic transmembrane transporter activity"/>
    <property type="evidence" value="ECO:0007669"/>
    <property type="project" value="InterPro"/>
</dbReference>
<dbReference type="InterPro" id="IPR002528">
    <property type="entry name" value="MATE_fam"/>
</dbReference>
<keyword evidence="4 7" id="KW-1133">Transmembrane helix</keyword>